<keyword evidence="2" id="KW-1185">Reference proteome</keyword>
<accession>A0ABS8A8M9</accession>
<evidence type="ECO:0000313" key="2">
    <source>
        <dbReference type="Proteomes" id="UP001165297"/>
    </source>
</evidence>
<dbReference type="EMBL" id="JAJADQ010000002">
    <property type="protein sequence ID" value="MCB2376757.1"/>
    <property type="molecule type" value="Genomic_DNA"/>
</dbReference>
<sequence length="79" mass="9459">MNQPLYFFGKKGRILQGEHPGWIVEIVDDTQGDTGGYFVLVHNAEEAFDWWLEKQEHIPFFIDDMEWVIDWLDEREVKC</sequence>
<evidence type="ECO:0000313" key="1">
    <source>
        <dbReference type="EMBL" id="MCB2376757.1"/>
    </source>
</evidence>
<dbReference type="Proteomes" id="UP001165297">
    <property type="component" value="Unassembled WGS sequence"/>
</dbReference>
<proteinExistence type="predicted"/>
<gene>
    <name evidence="1" type="ORF">LGH70_04150</name>
</gene>
<organism evidence="1 2">
    <name type="scientific">Hymenobacter nitidus</name>
    <dbReference type="NCBI Taxonomy" id="2880929"/>
    <lineage>
        <taxon>Bacteria</taxon>
        <taxon>Pseudomonadati</taxon>
        <taxon>Bacteroidota</taxon>
        <taxon>Cytophagia</taxon>
        <taxon>Cytophagales</taxon>
        <taxon>Hymenobacteraceae</taxon>
        <taxon>Hymenobacter</taxon>
    </lineage>
</organism>
<name>A0ABS8A8M9_9BACT</name>
<protein>
    <recommendedName>
        <fullName evidence="3">DUF4926 domain-containing protein</fullName>
    </recommendedName>
</protein>
<reference evidence="1" key="1">
    <citation type="submission" date="2021-10" db="EMBL/GenBank/DDBJ databases">
        <authorList>
            <person name="Dean J.D."/>
            <person name="Kim M.K."/>
            <person name="Newey C.N."/>
            <person name="Stoker T.S."/>
            <person name="Thompson D.W."/>
            <person name="Grose J.H."/>
        </authorList>
    </citation>
    <scope>NUCLEOTIDE SEQUENCE</scope>
    <source>
        <strain evidence="1">BT635</strain>
    </source>
</reference>
<evidence type="ECO:0008006" key="3">
    <source>
        <dbReference type="Google" id="ProtNLM"/>
    </source>
</evidence>
<dbReference type="RefSeq" id="WP_226183002.1">
    <property type="nucleotide sequence ID" value="NZ_JAJADQ010000002.1"/>
</dbReference>
<comment type="caution">
    <text evidence="1">The sequence shown here is derived from an EMBL/GenBank/DDBJ whole genome shotgun (WGS) entry which is preliminary data.</text>
</comment>